<dbReference type="GO" id="GO:1902904">
    <property type="term" value="P:negative regulation of supramolecular fiber organization"/>
    <property type="evidence" value="ECO:0007669"/>
    <property type="project" value="UniProtKB-ARBA"/>
</dbReference>
<dbReference type="InterPro" id="IPR011989">
    <property type="entry name" value="ARM-like"/>
</dbReference>
<dbReference type="GO" id="GO:0007163">
    <property type="term" value="P:establishment or maintenance of cell polarity"/>
    <property type="evidence" value="ECO:0007669"/>
    <property type="project" value="UniProtKB-ARBA"/>
</dbReference>
<evidence type="ECO:0000313" key="14">
    <source>
        <dbReference type="Ensembl" id="ENSRBIP00000043172.1"/>
    </source>
</evidence>
<evidence type="ECO:0000259" key="13">
    <source>
        <dbReference type="SMART" id="SM01349"/>
    </source>
</evidence>
<organism evidence="14 15">
    <name type="scientific">Rhinopithecus bieti</name>
    <name type="common">Black snub-nosed monkey</name>
    <name type="synonym">Pygathrix bieti</name>
    <dbReference type="NCBI Taxonomy" id="61621"/>
    <lineage>
        <taxon>Eukaryota</taxon>
        <taxon>Metazoa</taxon>
        <taxon>Chordata</taxon>
        <taxon>Craniata</taxon>
        <taxon>Vertebrata</taxon>
        <taxon>Euteleostomi</taxon>
        <taxon>Mammalia</taxon>
        <taxon>Eutheria</taxon>
        <taxon>Euarchontoglires</taxon>
        <taxon>Primates</taxon>
        <taxon>Haplorrhini</taxon>
        <taxon>Catarrhini</taxon>
        <taxon>Cercopithecidae</taxon>
        <taxon>Colobinae</taxon>
        <taxon>Rhinopithecus</taxon>
    </lineage>
</organism>
<feature type="compositionally biased region" description="Polar residues" evidence="12">
    <location>
        <begin position="127"/>
        <end position="138"/>
    </location>
</feature>
<protein>
    <submittedName>
        <fullName evidence="14">Cytoplasmic linker associated protein 2</fullName>
    </submittedName>
</protein>
<evidence type="ECO:0000256" key="6">
    <source>
        <dbReference type="ARBA" id="ARBA00022737"/>
    </source>
</evidence>
<dbReference type="GO" id="GO:0045180">
    <property type="term" value="C:basal cortex"/>
    <property type="evidence" value="ECO:0007669"/>
    <property type="project" value="TreeGrafter"/>
</dbReference>
<reference evidence="14" key="2">
    <citation type="submission" date="2025-08" db="UniProtKB">
        <authorList>
            <consortium name="Ensembl"/>
        </authorList>
    </citation>
    <scope>IDENTIFICATION</scope>
</reference>
<dbReference type="Pfam" id="PF12348">
    <property type="entry name" value="CLASP_N"/>
    <property type="match status" value="1"/>
</dbReference>
<keyword evidence="7" id="KW-0995">Kinetochore</keyword>
<dbReference type="GO" id="GO:0005876">
    <property type="term" value="C:spindle microtubule"/>
    <property type="evidence" value="ECO:0007669"/>
    <property type="project" value="TreeGrafter"/>
</dbReference>
<sequence length="1070" mass="117093">MGSCGCCREQVHRHTHVPRLIPLITSNCTSKSVPWQTHSLERHAAVLVETIKKGIHDADAEARVEARKTYMGLRNHFPGEAETLYNSLEPSYQKSLQTYLKSSGSVASLPQSDRSSSSSQESLNRPFSSKWSTANPSTVAGRVSAGSSKASSLPGSLQRSRSDIDVNAAAGAKAHHAAGQSVRNGRLGAGALNPGSYASLGTASEDGKNYIFCRVRAKLSAPLAGMGNAKTDSRGRSRTKMVSQSQPGSRSGSPGRVLTTTALSTVSSGVQRVLVNSASAQKRSKIPRSQGCSREASPSRLSVARSSRIPRPSVSQGCSREASRESSRDTSPVRSFQPLGPGYGISQSSRLSSSVSAMRVLNTGSDVEEAVADALLLGDIRTKKKPARRRYESYGMHSDDDANSDASSACSERSYSSRNGSIPTYMRQTEDVAEVLNRCASSNWSERKEGLLGLQNLLKNQRTLSRVELKRLCEIFTRMFADPHGKVFSMFLETLVDFIQVHKDDLQDWLFVLLTQLLKKMGADLLGSVQAKVQKALDVTRESFPNDLQFNILMRFTVDQTQTPSLKVKVAILKYIETLAKQMDPGDFINSSETRLAVSRVITWTTEPKSSDVRKAAQSVLISLFELNTPEFTMLLGALPKTFQDGATKLLHNHLRNTGNGTQSSMGSPLTRPAPRSPANWSSPLTSPTNTSQNTLSPSAFDYDTENMNSEDIYSSLRGVTEAIQNFSFRSQEDMNEPLKRDSKKDDGDSMCGGPGMSDPRAGGDATDSSQTALDNKASLLHSVPTHSSPRSRDYNPYNYSDSISPFNKSALKEAMFDDDADQFPDDLSLDHSDLVAELLKELSNHNERVEERKIALYELMKLTQEESFSVWDEHFKTILLLLLETLGDKEPTIRALALKVLREILRHQPARFKNYAELTVMKTLEAHKDPHKEVVRSAEEAASVLATSISPEQCIKVLCPIIQTADYPINLAAIKMQTKVIERVSKETLNLLLPEIMPGLIQGYDNSESSVRKACVFCLVAVHAVIGDELKPHLSQLTGSKMKLLNLYIKRAQTGSGGADPTTDVSGQS</sequence>
<evidence type="ECO:0000256" key="3">
    <source>
        <dbReference type="ARBA" id="ARBA00004629"/>
    </source>
</evidence>
<evidence type="ECO:0000256" key="1">
    <source>
        <dbReference type="ARBA" id="ARBA00004300"/>
    </source>
</evidence>
<dbReference type="SMART" id="SM01349">
    <property type="entry name" value="TOG"/>
    <property type="match status" value="2"/>
</dbReference>
<keyword evidence="11" id="KW-0137">Centromere</keyword>
<keyword evidence="15" id="KW-1185">Reference proteome</keyword>
<dbReference type="SUPFAM" id="SSF48371">
    <property type="entry name" value="ARM repeat"/>
    <property type="match status" value="1"/>
</dbReference>
<name>A0A2K6N5B6_RHIBE</name>
<dbReference type="GO" id="GO:0005881">
    <property type="term" value="C:cytoplasmic microtubule"/>
    <property type="evidence" value="ECO:0007669"/>
    <property type="project" value="TreeGrafter"/>
</dbReference>
<keyword evidence="8" id="KW-0333">Golgi apparatus</keyword>
<dbReference type="FunFam" id="1.25.10.10:FF:000001">
    <property type="entry name" value="CLIP-associating protein 1 isoform 2"/>
    <property type="match status" value="1"/>
</dbReference>
<evidence type="ECO:0000256" key="7">
    <source>
        <dbReference type="ARBA" id="ARBA00022838"/>
    </source>
</evidence>
<dbReference type="GO" id="GO:0000776">
    <property type="term" value="C:kinetochore"/>
    <property type="evidence" value="ECO:0007669"/>
    <property type="project" value="TreeGrafter"/>
</dbReference>
<dbReference type="GeneTree" id="ENSGT00940000155574"/>
<feature type="domain" description="TOG" evidence="13">
    <location>
        <begin position="424"/>
        <end position="661"/>
    </location>
</feature>
<feature type="compositionally biased region" description="Polar residues" evidence="12">
    <location>
        <begin position="679"/>
        <end position="698"/>
    </location>
</feature>
<feature type="region of interest" description="Disordered" evidence="12">
    <location>
        <begin position="728"/>
        <end position="771"/>
    </location>
</feature>
<feature type="compositionally biased region" description="Polar residues" evidence="12">
    <location>
        <begin position="656"/>
        <end position="668"/>
    </location>
</feature>
<feature type="region of interest" description="Disordered" evidence="12">
    <location>
        <begin position="654"/>
        <end position="704"/>
    </location>
</feature>
<evidence type="ECO:0000256" key="4">
    <source>
        <dbReference type="ARBA" id="ARBA00022454"/>
    </source>
</evidence>
<gene>
    <name evidence="14" type="primary">CLASP2</name>
</gene>
<feature type="compositionally biased region" description="Low complexity" evidence="12">
    <location>
        <begin position="108"/>
        <end position="126"/>
    </location>
</feature>
<evidence type="ECO:0000256" key="5">
    <source>
        <dbReference type="ARBA" id="ARBA00022490"/>
    </source>
</evidence>
<dbReference type="InterPro" id="IPR024395">
    <property type="entry name" value="CLASP_N_dom"/>
</dbReference>
<accession>A0A2K6N5B6</accession>
<dbReference type="Pfam" id="PF23271">
    <property type="entry name" value="HEAT_GCN1"/>
    <property type="match status" value="1"/>
</dbReference>
<keyword evidence="4" id="KW-0158">Chromosome</keyword>
<dbReference type="PANTHER" id="PTHR21567">
    <property type="entry name" value="CLASP"/>
    <property type="match status" value="1"/>
</dbReference>
<feature type="region of interest" description="Disordered" evidence="12">
    <location>
        <begin position="278"/>
        <end position="348"/>
    </location>
</feature>
<evidence type="ECO:0000256" key="9">
    <source>
        <dbReference type="ARBA" id="ARBA00023212"/>
    </source>
</evidence>
<dbReference type="GO" id="GO:0051494">
    <property type="term" value="P:negative regulation of cytoskeleton organization"/>
    <property type="evidence" value="ECO:0007669"/>
    <property type="project" value="UniProtKB-ARBA"/>
</dbReference>
<feature type="compositionally biased region" description="Basic and acidic residues" evidence="12">
    <location>
        <begin position="731"/>
        <end position="748"/>
    </location>
</feature>
<dbReference type="Proteomes" id="UP000233180">
    <property type="component" value="Unassembled WGS sequence"/>
</dbReference>
<dbReference type="GO" id="GO:0008017">
    <property type="term" value="F:microtubule binding"/>
    <property type="evidence" value="ECO:0007669"/>
    <property type="project" value="UniProtKB-ARBA"/>
</dbReference>
<dbReference type="InterPro" id="IPR016024">
    <property type="entry name" value="ARM-type_fold"/>
</dbReference>
<feature type="region of interest" description="Disordered" evidence="12">
    <location>
        <begin position="224"/>
        <end position="257"/>
    </location>
</feature>
<comment type="subcellular location">
    <subcellularLocation>
        <location evidence="3">Chromosome</location>
        <location evidence="3">Centromere</location>
        <location evidence="3">Kinetochore</location>
    </subcellularLocation>
    <subcellularLocation>
        <location evidence="1">Cytoplasm</location>
        <location evidence="1">Cytoskeleton</location>
        <location evidence="1">Microtubule organizing center</location>
        <location evidence="1">Centrosome</location>
    </subcellularLocation>
    <subcellularLocation>
        <location evidence="2">Golgi apparatus</location>
        <location evidence="2">trans-Golgi network</location>
    </subcellularLocation>
</comment>
<dbReference type="GO" id="GO:0090307">
    <property type="term" value="P:mitotic spindle assembly"/>
    <property type="evidence" value="ECO:0007669"/>
    <property type="project" value="TreeGrafter"/>
</dbReference>
<reference evidence="14" key="3">
    <citation type="submission" date="2025-09" db="UniProtKB">
        <authorList>
            <consortium name="Ensembl"/>
        </authorList>
    </citation>
    <scope>IDENTIFICATION</scope>
</reference>
<feature type="compositionally biased region" description="Low complexity" evidence="12">
    <location>
        <begin position="243"/>
        <end position="257"/>
    </location>
</feature>
<feature type="region of interest" description="Disordered" evidence="12">
    <location>
        <begin position="106"/>
        <end position="160"/>
    </location>
</feature>
<feature type="compositionally biased region" description="Low complexity" evidence="12">
    <location>
        <begin position="404"/>
        <end position="418"/>
    </location>
</feature>
<keyword evidence="9" id="KW-0206">Cytoskeleton</keyword>
<evidence type="ECO:0000313" key="15">
    <source>
        <dbReference type="Proteomes" id="UP000233180"/>
    </source>
</evidence>
<feature type="compositionally biased region" description="Polar residues" evidence="12">
    <location>
        <begin position="145"/>
        <end position="159"/>
    </location>
</feature>
<proteinExistence type="predicted"/>
<keyword evidence="5" id="KW-0963">Cytoplasm</keyword>
<dbReference type="PANTHER" id="PTHR21567:SF30">
    <property type="entry name" value="CLIP-ASSOCIATING PROTEIN 2"/>
    <property type="match status" value="1"/>
</dbReference>
<dbReference type="GO" id="GO:0005815">
    <property type="term" value="C:microtubule organizing center"/>
    <property type="evidence" value="ECO:0007669"/>
    <property type="project" value="TreeGrafter"/>
</dbReference>
<evidence type="ECO:0000256" key="12">
    <source>
        <dbReference type="SAM" id="MobiDB-lite"/>
    </source>
</evidence>
<evidence type="ECO:0000256" key="11">
    <source>
        <dbReference type="ARBA" id="ARBA00023328"/>
    </source>
</evidence>
<dbReference type="InterPro" id="IPR034085">
    <property type="entry name" value="TOG"/>
</dbReference>
<keyword evidence="6" id="KW-0677">Repeat</keyword>
<feature type="domain" description="TOG" evidence="13">
    <location>
        <begin position="827"/>
        <end position="1063"/>
    </location>
</feature>
<reference evidence="14 15" key="1">
    <citation type="submission" date="2016-06" db="EMBL/GenBank/DDBJ databases">
        <title>Genome of Rhinopithecus bieti.</title>
        <authorList>
            <person name="Wu"/>
            <person name="C.-I. and Zhang"/>
            <person name="Y."/>
        </authorList>
    </citation>
    <scope>NUCLEOTIDE SEQUENCE</scope>
</reference>
<dbReference type="AlphaFoldDB" id="A0A2K6N5B6"/>
<dbReference type="InterPro" id="IPR057546">
    <property type="entry name" value="HEAT_GCN1"/>
</dbReference>
<dbReference type="Ensembl" id="ENSRBIT00000067215.1">
    <property type="protein sequence ID" value="ENSRBIP00000043172.1"/>
    <property type="gene ID" value="ENSRBIG00000044765.1"/>
</dbReference>
<dbReference type="GO" id="GO:0040001">
    <property type="term" value="P:establishment of mitotic spindle localization"/>
    <property type="evidence" value="ECO:0007669"/>
    <property type="project" value="TreeGrafter"/>
</dbReference>
<feature type="region of interest" description="Disordered" evidence="12">
    <location>
        <begin position="388"/>
        <end position="422"/>
    </location>
</feature>
<evidence type="ECO:0000256" key="8">
    <source>
        <dbReference type="ARBA" id="ARBA00023034"/>
    </source>
</evidence>
<feature type="compositionally biased region" description="Basic and acidic residues" evidence="12">
    <location>
        <begin position="389"/>
        <end position="400"/>
    </location>
</feature>
<evidence type="ECO:0000256" key="2">
    <source>
        <dbReference type="ARBA" id="ARBA00004601"/>
    </source>
</evidence>
<keyword evidence="10" id="KW-0131">Cell cycle</keyword>
<dbReference type="Pfam" id="PF21040">
    <property type="entry name" value="CEP104-like_TOG"/>
    <property type="match status" value="1"/>
</dbReference>
<dbReference type="GO" id="GO:0072686">
    <property type="term" value="C:mitotic spindle"/>
    <property type="evidence" value="ECO:0007669"/>
    <property type="project" value="TreeGrafter"/>
</dbReference>
<dbReference type="Gene3D" id="1.25.10.10">
    <property type="entry name" value="Leucine-rich Repeat Variant"/>
    <property type="match status" value="3"/>
</dbReference>
<dbReference type="FunFam" id="1.25.10.10:FF:000006">
    <property type="entry name" value="CLIP-associating protein 1 isoform 2"/>
    <property type="match status" value="1"/>
</dbReference>
<evidence type="ECO:0000256" key="10">
    <source>
        <dbReference type="ARBA" id="ARBA00023306"/>
    </source>
</evidence>